<reference evidence="2 3" key="1">
    <citation type="journal article" date="2019" name="Int. J. Syst. Evol. Microbiol.">
        <title>The Global Catalogue of Microorganisms (GCM) 10K type strain sequencing project: providing services to taxonomists for standard genome sequencing and annotation.</title>
        <authorList>
            <consortium name="The Broad Institute Genomics Platform"/>
            <consortium name="The Broad Institute Genome Sequencing Center for Infectious Disease"/>
            <person name="Wu L."/>
            <person name="Ma J."/>
        </authorList>
    </citation>
    <scope>NUCLEOTIDE SEQUENCE [LARGE SCALE GENOMIC DNA]</scope>
    <source>
        <strain evidence="2 3">JCM 19585</strain>
    </source>
</reference>
<evidence type="ECO:0000259" key="1">
    <source>
        <dbReference type="Pfam" id="PF09414"/>
    </source>
</evidence>
<sequence>MKSYPSIPRVATAPDGLLEDGHLWLVEKVDGANFRFQLRSSGALRFGDRSHVYDDADAMPTAYAHAVRHVREHLDRDALRRAVADVEDVVFFGEAMHHHTIDYDWDRTPSFLGFDVWSEADDAFRPPDAAEQIYERLGLQPVNVFEREVNTRDFDPDDYAIPTSKYRDGPAEGVIIRDKQGRRAKLLHPDYREVDDTVPVDASAEELATRYATRRRFEKLHAKLDDHDQPATVDTLYQRMLEDILREEHKQLRHGSEPVDMQAFRSTIAARTRAYLDPDQTL</sequence>
<dbReference type="Gene3D" id="3.30.470.30">
    <property type="entry name" value="DNA ligase/mRNA capping enzyme"/>
    <property type="match status" value="1"/>
</dbReference>
<dbReference type="RefSeq" id="WP_188883613.1">
    <property type="nucleotide sequence ID" value="NZ_BMPF01000003.1"/>
</dbReference>
<organism evidence="2 3">
    <name type="scientific">Halarchaeum grantii</name>
    <dbReference type="NCBI Taxonomy" id="1193105"/>
    <lineage>
        <taxon>Archaea</taxon>
        <taxon>Methanobacteriati</taxon>
        <taxon>Methanobacteriota</taxon>
        <taxon>Stenosarchaea group</taxon>
        <taxon>Halobacteria</taxon>
        <taxon>Halobacteriales</taxon>
        <taxon>Halobacteriaceae</taxon>
    </lineage>
</organism>
<protein>
    <recommendedName>
        <fullName evidence="1">RNA ligase domain-containing protein</fullName>
    </recommendedName>
</protein>
<evidence type="ECO:0000313" key="2">
    <source>
        <dbReference type="EMBL" id="GGL36467.1"/>
    </source>
</evidence>
<gene>
    <name evidence="2" type="ORF">GCM10009037_20040</name>
</gene>
<accession>A0A830EWC8</accession>
<dbReference type="SUPFAM" id="SSF56091">
    <property type="entry name" value="DNA ligase/mRNA capping enzyme, catalytic domain"/>
    <property type="match status" value="1"/>
</dbReference>
<dbReference type="InterPro" id="IPR021122">
    <property type="entry name" value="RNA_ligase_dom_REL/Rnl2"/>
</dbReference>
<dbReference type="Proteomes" id="UP000628840">
    <property type="component" value="Unassembled WGS sequence"/>
</dbReference>
<dbReference type="EMBL" id="BMPF01000003">
    <property type="protein sequence ID" value="GGL36467.1"/>
    <property type="molecule type" value="Genomic_DNA"/>
</dbReference>
<dbReference type="Pfam" id="PF09414">
    <property type="entry name" value="RNA_ligase"/>
    <property type="match status" value="1"/>
</dbReference>
<comment type="caution">
    <text evidence="2">The sequence shown here is derived from an EMBL/GenBank/DDBJ whole genome shotgun (WGS) entry which is preliminary data.</text>
</comment>
<feature type="domain" description="RNA ligase" evidence="1">
    <location>
        <begin position="23"/>
        <end position="182"/>
    </location>
</feature>
<evidence type="ECO:0000313" key="3">
    <source>
        <dbReference type="Proteomes" id="UP000628840"/>
    </source>
</evidence>
<name>A0A830EWC8_9EURY</name>
<dbReference type="AlphaFoldDB" id="A0A830EWC8"/>
<proteinExistence type="predicted"/>
<dbReference type="OrthoDB" id="326212at2157"/>
<keyword evidence="3" id="KW-1185">Reference proteome</keyword>